<evidence type="ECO:0000256" key="4">
    <source>
        <dbReference type="ARBA" id="ARBA00022840"/>
    </source>
</evidence>
<keyword evidence="5 8" id="KW-1133">Transmembrane helix</keyword>
<comment type="subcellular location">
    <subcellularLocation>
        <location evidence="1">Cell membrane</location>
        <topology evidence="1">Multi-pass membrane protein</topology>
    </subcellularLocation>
</comment>
<dbReference type="PANTHER" id="PTHR43394">
    <property type="entry name" value="ATP-DEPENDENT PERMEASE MDL1, MITOCHONDRIAL"/>
    <property type="match status" value="1"/>
</dbReference>
<evidence type="ECO:0000256" key="5">
    <source>
        <dbReference type="ARBA" id="ARBA00022989"/>
    </source>
</evidence>
<feature type="transmembrane region" description="Helical" evidence="8">
    <location>
        <begin position="120"/>
        <end position="139"/>
    </location>
</feature>
<dbReference type="Pfam" id="PF00005">
    <property type="entry name" value="ABC_tran"/>
    <property type="match status" value="1"/>
</dbReference>
<dbReference type="InterPro" id="IPR003439">
    <property type="entry name" value="ABC_transporter-like_ATP-bd"/>
</dbReference>
<keyword evidence="4" id="KW-0067">ATP-binding</keyword>
<dbReference type="GO" id="GO:0015421">
    <property type="term" value="F:ABC-type oligopeptide transporter activity"/>
    <property type="evidence" value="ECO:0007669"/>
    <property type="project" value="TreeGrafter"/>
</dbReference>
<feature type="region of interest" description="Disordered" evidence="7">
    <location>
        <begin position="561"/>
        <end position="584"/>
    </location>
</feature>
<dbReference type="Proteomes" id="UP000000653">
    <property type="component" value="Chromosome"/>
</dbReference>
<gene>
    <name evidence="11" type="ordered locus">PA14_54980</name>
</gene>
<evidence type="ECO:0000256" key="7">
    <source>
        <dbReference type="SAM" id="MobiDB-lite"/>
    </source>
</evidence>
<evidence type="ECO:0000256" key="1">
    <source>
        <dbReference type="ARBA" id="ARBA00004651"/>
    </source>
</evidence>
<dbReference type="AlphaFoldDB" id="A0A0H2Z6N6"/>
<organism evidence="11 12">
    <name type="scientific">Pseudomonas aeruginosa (strain UCBPP-PA14)</name>
    <dbReference type="NCBI Taxonomy" id="208963"/>
    <lineage>
        <taxon>Bacteria</taxon>
        <taxon>Pseudomonadati</taxon>
        <taxon>Pseudomonadota</taxon>
        <taxon>Gammaproteobacteria</taxon>
        <taxon>Pseudomonadales</taxon>
        <taxon>Pseudomonadaceae</taxon>
        <taxon>Pseudomonas</taxon>
    </lineage>
</organism>
<dbReference type="PANTHER" id="PTHR43394:SF1">
    <property type="entry name" value="ATP-BINDING CASSETTE SUB-FAMILY B MEMBER 10, MITOCHONDRIAL"/>
    <property type="match status" value="1"/>
</dbReference>
<dbReference type="BioCyc" id="PAER208963:G1G74-4632-MONOMER"/>
<proteinExistence type="predicted"/>
<dbReference type="InterPro" id="IPR017871">
    <property type="entry name" value="ABC_transporter-like_CS"/>
</dbReference>
<evidence type="ECO:0000259" key="9">
    <source>
        <dbReference type="PROSITE" id="PS50893"/>
    </source>
</evidence>
<reference evidence="11 12" key="1">
    <citation type="journal article" date="2006" name="Genome Biol.">
        <title>Genomic analysis reveals that Pseudomonas aeruginosa virulence is combinatorial.</title>
        <authorList>
            <person name="Lee D.G."/>
            <person name="Urbach J.M."/>
            <person name="Wu G."/>
            <person name="Liberati N.T."/>
            <person name="Feinbaum R.L."/>
            <person name="Miyata S."/>
            <person name="Diggins L.T."/>
            <person name="He J."/>
            <person name="Saucier M."/>
            <person name="Deziel E."/>
            <person name="Friedman L."/>
            <person name="Li L."/>
            <person name="Grills G."/>
            <person name="Montgomery K."/>
            <person name="Kucherlapati R."/>
            <person name="Rahme L.G."/>
            <person name="Ausubel F.M."/>
        </authorList>
    </citation>
    <scope>NUCLEOTIDE SEQUENCE [LARGE SCALE GENOMIC DNA]</scope>
    <source>
        <strain evidence="11 12">UCBPP-PA14</strain>
    </source>
</reference>
<dbReference type="PROSITE" id="PS00211">
    <property type="entry name" value="ABC_TRANSPORTER_1"/>
    <property type="match status" value="1"/>
</dbReference>
<dbReference type="InterPro" id="IPR036640">
    <property type="entry name" value="ABC1_TM_sf"/>
</dbReference>
<evidence type="ECO:0000313" key="11">
    <source>
        <dbReference type="EMBL" id="ABJ09865.1"/>
    </source>
</evidence>
<keyword evidence="6 8" id="KW-0472">Membrane</keyword>
<feature type="domain" description="ABC transmembrane type-1" evidence="10">
    <location>
        <begin position="2"/>
        <end position="284"/>
    </location>
</feature>
<dbReference type="SUPFAM" id="SSF90123">
    <property type="entry name" value="ABC transporter transmembrane region"/>
    <property type="match status" value="1"/>
</dbReference>
<dbReference type="PROSITE" id="PS50929">
    <property type="entry name" value="ABC_TM1F"/>
    <property type="match status" value="1"/>
</dbReference>
<dbReference type="InterPro" id="IPR003593">
    <property type="entry name" value="AAA+_ATPase"/>
</dbReference>
<sequence>MAGALALTLLAVLAELAPFAILYFAVEALLRTPQAFAQELLTLAPWLVGGIVLKYMAYGVAYLISHHAAYAIMASTRSRLAAKLDDAPLHWIHAQGSGALKQSVIQDVERMEAFIAHHTVEVAAAVLAPLCVTTALLWVDWRLAMAALAVGPLALLASTFAMRGVGQNQDRFNRATASLNNVTVEYLRNMPVLKVFSRSASGFRLLRRQLHAYYRLTDQITRNTVPGWALFTSVLGAHLLLLLPVGAWLHARGEIGVAQVVVAVLLGAGIFRPLLKVSRFIMDIPPILAGLRRMAPILALSRKRGRADLPVAATVRVDLDQVCFRYGGRHVLTGVSLSLASGTFNVLLGPSGSGKSTIAQLIAGLLAPESGSVTINGKSIATLSDEERTRCIALAAQDVFLFSGTVRDNLVLARPQASEAEICRAVRVAQAQALIEGLPAGYDTPLNELGTRLSGGERQRLAVARALLADAAVLVLDESAAFADSLTQRAFFQALLEEYPEKTLLVVAHRLHGIEQADQILVLEEGALSLCGRHDQLMSESDYYRSMWMHEEFAERWSLRGAAPSQDRTQESAALPATSTAGGD</sequence>
<dbReference type="EMBL" id="CP000438">
    <property type="protein sequence ID" value="ABJ09865.1"/>
    <property type="molecule type" value="Genomic_DNA"/>
</dbReference>
<feature type="transmembrane region" description="Helical" evidence="8">
    <location>
        <begin position="145"/>
        <end position="165"/>
    </location>
</feature>
<dbReference type="GO" id="GO:0016887">
    <property type="term" value="F:ATP hydrolysis activity"/>
    <property type="evidence" value="ECO:0007669"/>
    <property type="project" value="InterPro"/>
</dbReference>
<dbReference type="PROSITE" id="PS50893">
    <property type="entry name" value="ABC_TRANSPORTER_2"/>
    <property type="match status" value="1"/>
</dbReference>
<evidence type="ECO:0000259" key="10">
    <source>
        <dbReference type="PROSITE" id="PS50929"/>
    </source>
</evidence>
<dbReference type="SUPFAM" id="SSF52540">
    <property type="entry name" value="P-loop containing nucleoside triphosphate hydrolases"/>
    <property type="match status" value="1"/>
</dbReference>
<dbReference type="SMART" id="SM00382">
    <property type="entry name" value="AAA"/>
    <property type="match status" value="1"/>
</dbReference>
<feature type="transmembrane region" description="Helical" evidence="8">
    <location>
        <begin position="228"/>
        <end position="249"/>
    </location>
</feature>
<accession>A0A0H2Z6N6</accession>
<evidence type="ECO:0000256" key="8">
    <source>
        <dbReference type="SAM" id="Phobius"/>
    </source>
</evidence>
<protein>
    <submittedName>
        <fullName evidence="11">Poossible ABC-type transporter protein</fullName>
    </submittedName>
</protein>
<name>A0A0H2Z6N6_PSEAB</name>
<evidence type="ECO:0000256" key="6">
    <source>
        <dbReference type="ARBA" id="ARBA00023136"/>
    </source>
</evidence>
<keyword evidence="3" id="KW-0547">Nucleotide-binding</keyword>
<dbReference type="InterPro" id="IPR011527">
    <property type="entry name" value="ABC1_TM_dom"/>
</dbReference>
<dbReference type="Pfam" id="PF00664">
    <property type="entry name" value="ABC_membrane"/>
    <property type="match status" value="1"/>
</dbReference>
<dbReference type="KEGG" id="pau:PA14_54980"/>
<dbReference type="InterPro" id="IPR039421">
    <property type="entry name" value="Type_1_exporter"/>
</dbReference>
<dbReference type="Gene3D" id="1.20.1560.10">
    <property type="entry name" value="ABC transporter type 1, transmembrane domain"/>
    <property type="match status" value="1"/>
</dbReference>
<keyword evidence="2 8" id="KW-0812">Transmembrane</keyword>
<dbReference type="Gene3D" id="3.40.50.300">
    <property type="entry name" value="P-loop containing nucleotide triphosphate hydrolases"/>
    <property type="match status" value="1"/>
</dbReference>
<feature type="transmembrane region" description="Helical" evidence="8">
    <location>
        <begin position="43"/>
        <end position="64"/>
    </location>
</feature>
<evidence type="ECO:0000256" key="3">
    <source>
        <dbReference type="ARBA" id="ARBA00022741"/>
    </source>
</evidence>
<dbReference type="InterPro" id="IPR027417">
    <property type="entry name" value="P-loop_NTPase"/>
</dbReference>
<evidence type="ECO:0000313" key="12">
    <source>
        <dbReference type="Proteomes" id="UP000000653"/>
    </source>
</evidence>
<evidence type="ECO:0000256" key="2">
    <source>
        <dbReference type="ARBA" id="ARBA00022692"/>
    </source>
</evidence>
<feature type="domain" description="ABC transporter" evidence="9">
    <location>
        <begin position="317"/>
        <end position="550"/>
    </location>
</feature>
<feature type="transmembrane region" description="Helical" evidence="8">
    <location>
        <begin position="255"/>
        <end position="275"/>
    </location>
</feature>
<dbReference type="GO" id="GO:0005886">
    <property type="term" value="C:plasma membrane"/>
    <property type="evidence" value="ECO:0007669"/>
    <property type="project" value="UniProtKB-SubCell"/>
</dbReference>
<dbReference type="GO" id="GO:0005524">
    <property type="term" value="F:ATP binding"/>
    <property type="evidence" value="ECO:0007669"/>
    <property type="project" value="UniProtKB-KW"/>
</dbReference>
<dbReference type="HOGENOM" id="CLU_000604_84_9_6"/>